<sequence length="59" mass="6756">MVTWGRRVRQRACQFEVMSCHAARARFRTPHTDAVCKCRWEGRRVAVAVAVAGNCSSYR</sequence>
<dbReference type="EnsemblPlants" id="Pp3c26_5080V3.1">
    <property type="protein sequence ID" value="PAC:32917686.CDS.1"/>
    <property type="gene ID" value="Pp3c26_5080"/>
</dbReference>
<proteinExistence type="predicted"/>
<dbReference type="Gramene" id="Pp3c26_5080V3.1">
    <property type="protein sequence ID" value="PAC:32917686.CDS.1"/>
    <property type="gene ID" value="Pp3c26_5080"/>
</dbReference>
<accession>A0A7I3Z2J1</accession>
<dbReference type="EMBL" id="ABEU02000026">
    <property type="status" value="NOT_ANNOTATED_CDS"/>
    <property type="molecule type" value="Genomic_DNA"/>
</dbReference>
<evidence type="ECO:0000313" key="1">
    <source>
        <dbReference type="EnsemblPlants" id="PAC:32917686.CDS.1"/>
    </source>
</evidence>
<evidence type="ECO:0000313" key="2">
    <source>
        <dbReference type="Proteomes" id="UP000006727"/>
    </source>
</evidence>
<dbReference type="Proteomes" id="UP000006727">
    <property type="component" value="Chromosome 26"/>
</dbReference>
<keyword evidence="2" id="KW-1185">Reference proteome</keyword>
<organism evidence="1 2">
    <name type="scientific">Physcomitrium patens</name>
    <name type="common">Spreading-leaved earth moss</name>
    <name type="synonym">Physcomitrella patens</name>
    <dbReference type="NCBI Taxonomy" id="3218"/>
    <lineage>
        <taxon>Eukaryota</taxon>
        <taxon>Viridiplantae</taxon>
        <taxon>Streptophyta</taxon>
        <taxon>Embryophyta</taxon>
        <taxon>Bryophyta</taxon>
        <taxon>Bryophytina</taxon>
        <taxon>Bryopsida</taxon>
        <taxon>Funariidae</taxon>
        <taxon>Funariales</taxon>
        <taxon>Funariaceae</taxon>
        <taxon>Physcomitrium</taxon>
    </lineage>
</organism>
<name>A0A7I3Z2J1_PHYPA</name>
<reference evidence="1 2" key="2">
    <citation type="journal article" date="2018" name="Plant J.">
        <title>The Physcomitrella patens chromosome-scale assembly reveals moss genome structure and evolution.</title>
        <authorList>
            <person name="Lang D."/>
            <person name="Ullrich K.K."/>
            <person name="Murat F."/>
            <person name="Fuchs J."/>
            <person name="Jenkins J."/>
            <person name="Haas F.B."/>
            <person name="Piednoel M."/>
            <person name="Gundlach H."/>
            <person name="Van Bel M."/>
            <person name="Meyberg R."/>
            <person name="Vives C."/>
            <person name="Morata J."/>
            <person name="Symeonidi A."/>
            <person name="Hiss M."/>
            <person name="Muchero W."/>
            <person name="Kamisugi Y."/>
            <person name="Saleh O."/>
            <person name="Blanc G."/>
            <person name="Decker E.L."/>
            <person name="van Gessel N."/>
            <person name="Grimwood J."/>
            <person name="Hayes R.D."/>
            <person name="Graham S.W."/>
            <person name="Gunter L.E."/>
            <person name="McDaniel S.F."/>
            <person name="Hoernstein S.N.W."/>
            <person name="Larsson A."/>
            <person name="Li F.W."/>
            <person name="Perroud P.F."/>
            <person name="Phillips J."/>
            <person name="Ranjan P."/>
            <person name="Rokshar D.S."/>
            <person name="Rothfels C.J."/>
            <person name="Schneider L."/>
            <person name="Shu S."/>
            <person name="Stevenson D.W."/>
            <person name="Thummler F."/>
            <person name="Tillich M."/>
            <person name="Villarreal Aguilar J.C."/>
            <person name="Widiez T."/>
            <person name="Wong G.K."/>
            <person name="Wymore A."/>
            <person name="Zhang Y."/>
            <person name="Zimmer A.D."/>
            <person name="Quatrano R.S."/>
            <person name="Mayer K.F.X."/>
            <person name="Goodstein D."/>
            <person name="Casacuberta J.M."/>
            <person name="Vandepoele K."/>
            <person name="Reski R."/>
            <person name="Cuming A.C."/>
            <person name="Tuskan G.A."/>
            <person name="Maumus F."/>
            <person name="Salse J."/>
            <person name="Schmutz J."/>
            <person name="Rensing S.A."/>
        </authorList>
    </citation>
    <scope>NUCLEOTIDE SEQUENCE [LARGE SCALE GENOMIC DNA]</scope>
    <source>
        <strain evidence="1 2">cv. Gransden 2004</strain>
    </source>
</reference>
<dbReference type="AlphaFoldDB" id="A0A7I3Z2J1"/>
<protein>
    <submittedName>
        <fullName evidence="1">Uncharacterized protein</fullName>
    </submittedName>
</protein>
<dbReference type="InParanoid" id="A0A7I3Z2J1"/>
<reference evidence="1 2" key="1">
    <citation type="journal article" date="2008" name="Science">
        <title>The Physcomitrella genome reveals evolutionary insights into the conquest of land by plants.</title>
        <authorList>
            <person name="Rensing S."/>
            <person name="Lang D."/>
            <person name="Zimmer A."/>
            <person name="Terry A."/>
            <person name="Salamov A."/>
            <person name="Shapiro H."/>
            <person name="Nishiyama T."/>
            <person name="Perroud P.-F."/>
            <person name="Lindquist E."/>
            <person name="Kamisugi Y."/>
            <person name="Tanahashi T."/>
            <person name="Sakakibara K."/>
            <person name="Fujita T."/>
            <person name="Oishi K."/>
            <person name="Shin-I T."/>
            <person name="Kuroki Y."/>
            <person name="Toyoda A."/>
            <person name="Suzuki Y."/>
            <person name="Hashimoto A."/>
            <person name="Yamaguchi K."/>
            <person name="Sugano A."/>
            <person name="Kohara Y."/>
            <person name="Fujiyama A."/>
            <person name="Anterola A."/>
            <person name="Aoki S."/>
            <person name="Ashton N."/>
            <person name="Barbazuk W.B."/>
            <person name="Barker E."/>
            <person name="Bennetzen J."/>
            <person name="Bezanilla M."/>
            <person name="Blankenship R."/>
            <person name="Cho S.H."/>
            <person name="Dutcher S."/>
            <person name="Estelle M."/>
            <person name="Fawcett J.A."/>
            <person name="Gundlach H."/>
            <person name="Hanada K."/>
            <person name="Heyl A."/>
            <person name="Hicks K.A."/>
            <person name="Hugh J."/>
            <person name="Lohr M."/>
            <person name="Mayer K."/>
            <person name="Melkozernov A."/>
            <person name="Murata T."/>
            <person name="Nelson D."/>
            <person name="Pils B."/>
            <person name="Prigge M."/>
            <person name="Reiss B."/>
            <person name="Renner T."/>
            <person name="Rombauts S."/>
            <person name="Rushton P."/>
            <person name="Sanderfoot A."/>
            <person name="Schween G."/>
            <person name="Shiu S.-H."/>
            <person name="Stueber K."/>
            <person name="Theodoulou F.L."/>
            <person name="Tu H."/>
            <person name="Van de Peer Y."/>
            <person name="Verrier P.J."/>
            <person name="Waters E."/>
            <person name="Wood A."/>
            <person name="Yang L."/>
            <person name="Cove D."/>
            <person name="Cuming A."/>
            <person name="Hasebe M."/>
            <person name="Lucas S."/>
            <person name="Mishler D.B."/>
            <person name="Reski R."/>
            <person name="Grigoriev I."/>
            <person name="Quatrano R.S."/>
            <person name="Boore J.L."/>
        </authorList>
    </citation>
    <scope>NUCLEOTIDE SEQUENCE [LARGE SCALE GENOMIC DNA]</scope>
    <source>
        <strain evidence="1 2">cv. Gransden 2004</strain>
    </source>
</reference>
<reference evidence="1" key="3">
    <citation type="submission" date="2020-12" db="UniProtKB">
        <authorList>
            <consortium name="EnsemblPlants"/>
        </authorList>
    </citation>
    <scope>IDENTIFICATION</scope>
</reference>